<dbReference type="InterPro" id="IPR011044">
    <property type="entry name" value="Quino_amine_DH_bsu"/>
</dbReference>
<dbReference type="InterPro" id="IPR015943">
    <property type="entry name" value="WD40/YVTN_repeat-like_dom_sf"/>
</dbReference>
<evidence type="ECO:0000313" key="4">
    <source>
        <dbReference type="Proteomes" id="UP001596472"/>
    </source>
</evidence>
<sequence>MKTQRSRQSFDPFKRYSGVYQQQGRMFTDSDWNELSDLVRSRLSDALQDVIGSGTPRGDGLVVPDGAGGLTLQWGRVYVDGIAAECLPAETADLFLSFDYSKQADFPDAPPLPETDYFLYVDVWERTVTFLEDDDLRDPGLHGADTCTRTQTMAQVKWAPTHLDPRDEHLNPPIGDALLTLQLRQGQTTPDPCDPCAHEFQLADKVGNYLFRVEIHDAVYDSEATLTEFTMKWSSENGAEHYQAGSEPKGFKGSDWVFEFFHGPDGAFATEKHLGRHLSDAPAWSPALGELFHGYPDVLPADKPFVRRWDGAATFVRSGDQWELKAESDGSDRGISLSEGSSESAPGHVTSGPAISINLDAFDLQLNLVDAVLISGDYWEAPVRETIHESGDLLLENALPHGIEHHYLLLGEMRDGEFLLDDDGVCQRFEFPPLTDITADDVCYENGACEMPGVRSVQDALDHLCQQKDLRWHNKHLHGWGVVCGLKVHCAPPLIDGDPSEESVELRRRSIRVQKGYALDCEGNDLVVNGVMPLDLVTAVEGLDEENPNDPILKEGNGTVSLYLELDQETGSPALVVERFRDEDSTFASMMQGTLLFDFYNDCIVGLLEDLKEEFDFSGVTDVAADTNADIEIGLQRRRFVELMHLFMQFAVPTHGRYILIARNDHHILRQFYETLRARLQSRTYCGMFRGNEFPQYPFPENERRTHTLFGKNGHTKLIVSPDGEHIFTYGGANRFINIFSAKEQALVNIVPMQAGEGAEIQAISFNQDGSRLYAAATLREDDTIFGFADVRGSQLDWRRTTILCDIDIVAMEISPKEEGLIYAIGLDTGLYLLRHDSLFDDVEKLEMAPKFAFPASGHLAINHDEGVAYATASRKGGIEAIHYDHFVILNLADLGQGDLLPPSSEIPLGNASENQPLTGVDGLALGESNGRQRALHIVANPAVSGGQKAVFTYQIEAGTKVSESIVSIDIEDSPASLLFHPGHRRLLVSLASSFRIISIDPTGKQEIQPRLPVQVQPEAMALDPKENLYVLNFLSNTITSIPNEEIVVDQSYLDQLARYRRDVILAFLALFSGLLQYLKDCFCEKLLVDCPQCEEGDKVYLGVVEIRDHRVDKICNFAKRKEVHTFPKRDYWLSLIPIAPLIKKAVEKVCCLALPDYLMKFAPNITERLSITPLDPQSEKRSSYPAQSISNAYTGYQRTDIKGGASDYRKSISTYGKMGVDAAIAQGALLKISPSGIKKTTLVNAEAAVAEVELANHGIEVAEVKQYDPQSTEALKKFRQTPTRIPKGAKVDIYEKDGRVIYYALAETPKTSGSIEGVPVELKEEIDSLERRKSELADMQSLRAEMESMKADFTKLRTDRQAEEQKLIELQTKKSKAAEEFTKLDQEMARIAASHQELKVEIAKDRPVKEVTTVTPEVDAHLRELGIRRVEELSLAKPADLVKSGVLTKTQAEKIITSAKSSLK</sequence>
<gene>
    <name evidence="3" type="ORF">ACFQY0_01460</name>
</gene>
<protein>
    <submittedName>
        <fullName evidence="3">DUF6519 domain-containing protein</fullName>
    </submittedName>
</protein>
<comment type="caution">
    <text evidence="3">The sequence shown here is derived from an EMBL/GenBank/DDBJ whole genome shotgun (WGS) entry which is preliminary data.</text>
</comment>
<proteinExistence type="predicted"/>
<dbReference type="EMBL" id="JBHTBS010000001">
    <property type="protein sequence ID" value="MFC7335828.1"/>
    <property type="molecule type" value="Genomic_DNA"/>
</dbReference>
<dbReference type="Gene3D" id="1.10.150.20">
    <property type="entry name" value="5' to 3' exonuclease, C-terminal subdomain"/>
    <property type="match status" value="1"/>
</dbReference>
<feature type="coiled-coil region" evidence="1">
    <location>
        <begin position="1333"/>
        <end position="1388"/>
    </location>
</feature>
<evidence type="ECO:0000256" key="1">
    <source>
        <dbReference type="SAM" id="Coils"/>
    </source>
</evidence>
<reference evidence="4" key="1">
    <citation type="journal article" date="2019" name="Int. J. Syst. Evol. Microbiol.">
        <title>The Global Catalogue of Microorganisms (GCM) 10K type strain sequencing project: providing services to taxonomists for standard genome sequencing and annotation.</title>
        <authorList>
            <consortium name="The Broad Institute Genomics Platform"/>
            <consortium name="The Broad Institute Genome Sequencing Center for Infectious Disease"/>
            <person name="Wu L."/>
            <person name="Ma J."/>
        </authorList>
    </citation>
    <scope>NUCLEOTIDE SEQUENCE [LARGE SCALE GENOMIC DNA]</scope>
    <source>
        <strain evidence="4">CGMCC 4.1467</strain>
    </source>
</reference>
<evidence type="ECO:0000313" key="3">
    <source>
        <dbReference type="EMBL" id="MFC7335828.1"/>
    </source>
</evidence>
<dbReference type="SUPFAM" id="SSF50969">
    <property type="entry name" value="YVTN repeat-like/Quinoprotein amine dehydrogenase"/>
    <property type="match status" value="1"/>
</dbReference>
<dbReference type="Pfam" id="PF20129">
    <property type="entry name" value="DUF6519"/>
    <property type="match status" value="1"/>
</dbReference>
<dbReference type="RefSeq" id="WP_379708326.1">
    <property type="nucleotide sequence ID" value="NZ_JBHTBS010000001.1"/>
</dbReference>
<feature type="region of interest" description="Disordered" evidence="2">
    <location>
        <begin position="326"/>
        <end position="349"/>
    </location>
</feature>
<evidence type="ECO:0000256" key="2">
    <source>
        <dbReference type="SAM" id="MobiDB-lite"/>
    </source>
</evidence>
<keyword evidence="4" id="KW-1185">Reference proteome</keyword>
<dbReference type="InterPro" id="IPR045392">
    <property type="entry name" value="DUF6519"/>
</dbReference>
<accession>A0ABW2L2B4</accession>
<name>A0ABW2L2B4_9BACT</name>
<keyword evidence="1" id="KW-0175">Coiled coil</keyword>
<organism evidence="3 4">
    <name type="scientific">Haloferula chungangensis</name>
    <dbReference type="NCBI Taxonomy" id="1048331"/>
    <lineage>
        <taxon>Bacteria</taxon>
        <taxon>Pseudomonadati</taxon>
        <taxon>Verrucomicrobiota</taxon>
        <taxon>Verrucomicrobiia</taxon>
        <taxon>Verrucomicrobiales</taxon>
        <taxon>Verrucomicrobiaceae</taxon>
        <taxon>Haloferula</taxon>
    </lineage>
</organism>
<dbReference type="Gene3D" id="2.130.10.10">
    <property type="entry name" value="YVTN repeat-like/Quinoprotein amine dehydrogenase"/>
    <property type="match status" value="2"/>
</dbReference>
<dbReference type="Proteomes" id="UP001596472">
    <property type="component" value="Unassembled WGS sequence"/>
</dbReference>